<organism evidence="2 3">
    <name type="scientific">Aedes albopictus</name>
    <name type="common">Asian tiger mosquito</name>
    <name type="synonym">Stegomyia albopicta</name>
    <dbReference type="NCBI Taxonomy" id="7160"/>
    <lineage>
        <taxon>Eukaryota</taxon>
        <taxon>Metazoa</taxon>
        <taxon>Ecdysozoa</taxon>
        <taxon>Arthropoda</taxon>
        <taxon>Hexapoda</taxon>
        <taxon>Insecta</taxon>
        <taxon>Pterygota</taxon>
        <taxon>Neoptera</taxon>
        <taxon>Endopterygota</taxon>
        <taxon>Diptera</taxon>
        <taxon>Nematocera</taxon>
        <taxon>Culicoidea</taxon>
        <taxon>Culicidae</taxon>
        <taxon>Culicinae</taxon>
        <taxon>Aedini</taxon>
        <taxon>Aedes</taxon>
        <taxon>Stegomyia</taxon>
    </lineage>
</organism>
<keyword evidence="1" id="KW-1133">Transmembrane helix</keyword>
<dbReference type="InterPro" id="IPR031720">
    <property type="entry name" value="DUF4728"/>
</dbReference>
<name>A0ABM1Y0B5_AEDAL</name>
<dbReference type="PANTHER" id="PTHR36694:SF11">
    <property type="entry name" value="LP21121P-RELATED"/>
    <property type="match status" value="1"/>
</dbReference>
<protein>
    <submittedName>
        <fullName evidence="2">Uncharacterized protein</fullName>
    </submittedName>
</protein>
<evidence type="ECO:0000313" key="2">
    <source>
        <dbReference type="EnsemblMetazoa" id="AALFPA23_004493.P5504"/>
    </source>
</evidence>
<dbReference type="RefSeq" id="XP_019558975.3">
    <property type="nucleotide sequence ID" value="XM_019703430.3"/>
</dbReference>
<proteinExistence type="predicted"/>
<keyword evidence="1" id="KW-0812">Transmembrane</keyword>
<keyword evidence="3" id="KW-1185">Reference proteome</keyword>
<feature type="transmembrane region" description="Helical" evidence="1">
    <location>
        <begin position="77"/>
        <end position="101"/>
    </location>
</feature>
<dbReference type="PANTHER" id="PTHR36694">
    <property type="entry name" value="PASIFLORA 1, ISOFORM A-RELATED"/>
    <property type="match status" value="1"/>
</dbReference>
<keyword evidence="1" id="KW-0472">Membrane</keyword>
<reference evidence="2" key="2">
    <citation type="submission" date="2025-05" db="UniProtKB">
        <authorList>
            <consortium name="EnsemblMetazoa"/>
        </authorList>
    </citation>
    <scope>IDENTIFICATION</scope>
    <source>
        <strain evidence="2">Foshan</strain>
    </source>
</reference>
<reference evidence="3" key="1">
    <citation type="journal article" date="2015" name="Proc. Natl. Acad. Sci. U.S.A.">
        <title>Genome sequence of the Asian Tiger mosquito, Aedes albopictus, reveals insights into its biology, genetics, and evolution.</title>
        <authorList>
            <person name="Chen X.G."/>
            <person name="Jiang X."/>
            <person name="Gu J."/>
            <person name="Xu M."/>
            <person name="Wu Y."/>
            <person name="Deng Y."/>
            <person name="Zhang C."/>
            <person name="Bonizzoni M."/>
            <person name="Dermauw W."/>
            <person name="Vontas J."/>
            <person name="Armbruster P."/>
            <person name="Huang X."/>
            <person name="Yang Y."/>
            <person name="Zhang H."/>
            <person name="He W."/>
            <person name="Peng H."/>
            <person name="Liu Y."/>
            <person name="Wu K."/>
            <person name="Chen J."/>
            <person name="Lirakis M."/>
            <person name="Topalis P."/>
            <person name="Van Leeuwen T."/>
            <person name="Hall A.B."/>
            <person name="Jiang X."/>
            <person name="Thorpe C."/>
            <person name="Mueller R.L."/>
            <person name="Sun C."/>
            <person name="Waterhouse R.M."/>
            <person name="Yan G."/>
            <person name="Tu Z.J."/>
            <person name="Fang X."/>
            <person name="James A.A."/>
        </authorList>
    </citation>
    <scope>NUCLEOTIDE SEQUENCE [LARGE SCALE GENOMIC DNA]</scope>
    <source>
        <strain evidence="3">Foshan</strain>
    </source>
</reference>
<evidence type="ECO:0000313" key="3">
    <source>
        <dbReference type="Proteomes" id="UP000069940"/>
    </source>
</evidence>
<dbReference type="EnsemblMetazoa" id="AALFPA23_004493.R5504">
    <property type="protein sequence ID" value="AALFPA23_004493.P5504"/>
    <property type="gene ID" value="AALFPA23_004493"/>
</dbReference>
<dbReference type="Pfam" id="PF15860">
    <property type="entry name" value="DUF4728"/>
    <property type="match status" value="1"/>
</dbReference>
<dbReference type="GeneID" id="109427849"/>
<dbReference type="Proteomes" id="UP000069940">
    <property type="component" value="Unassembled WGS sequence"/>
</dbReference>
<feature type="transmembrane region" description="Helical" evidence="1">
    <location>
        <begin position="145"/>
        <end position="170"/>
    </location>
</feature>
<feature type="transmembrane region" description="Helical" evidence="1">
    <location>
        <begin position="108"/>
        <end position="133"/>
    </location>
</feature>
<evidence type="ECO:0000256" key="1">
    <source>
        <dbReference type="SAM" id="Phobius"/>
    </source>
</evidence>
<feature type="transmembrane region" description="Helical" evidence="1">
    <location>
        <begin position="15"/>
        <end position="37"/>
    </location>
</feature>
<accession>A0ABM1Y0B5</accession>
<sequence length="233" mass="26112">MPCMKMCCFYLSTRLGSIIVGILSILQVLIPALILVANGGEGYLKAEASDINSHINDFGQEELFISFLRFTEKDPEIVFLAAETFCGVHLLSCILMIVGALKVQRYLLLPFIVLDVIRLCVLSLIHVTGMMVIKKQLNLGDLIAITIAGGFGLLLLFYMWACVVALYQIFGIVTTEKYRSMFGNDPTTPARIPTETVNSKDLRPVKKAENSLYSYNSNYASEYPTYNQNEHYR</sequence>